<sequence>MNEKCKTHDQHHDNPNMSTSRNEEAMSNIRLDRPTIDVTTTTASRVTTTPMDVVQCSPTTREETNDSPRKILTESGKADETLQTVE</sequence>
<evidence type="ECO:0000313" key="2">
    <source>
        <dbReference type="EMBL" id="KOB61205.1"/>
    </source>
</evidence>
<feature type="compositionally biased region" description="Low complexity" evidence="1">
    <location>
        <begin position="36"/>
        <end position="49"/>
    </location>
</feature>
<keyword evidence="3" id="KW-1185">Reference proteome</keyword>
<organism evidence="2 3">
    <name type="scientific">Operophtera brumata</name>
    <name type="common">Winter moth</name>
    <name type="synonym">Phalaena brumata</name>
    <dbReference type="NCBI Taxonomy" id="104452"/>
    <lineage>
        <taxon>Eukaryota</taxon>
        <taxon>Metazoa</taxon>
        <taxon>Ecdysozoa</taxon>
        <taxon>Arthropoda</taxon>
        <taxon>Hexapoda</taxon>
        <taxon>Insecta</taxon>
        <taxon>Pterygota</taxon>
        <taxon>Neoptera</taxon>
        <taxon>Endopterygota</taxon>
        <taxon>Lepidoptera</taxon>
        <taxon>Glossata</taxon>
        <taxon>Ditrysia</taxon>
        <taxon>Geometroidea</taxon>
        <taxon>Geometridae</taxon>
        <taxon>Larentiinae</taxon>
        <taxon>Operophtera</taxon>
    </lineage>
</organism>
<dbReference type="Proteomes" id="UP000037510">
    <property type="component" value="Unassembled WGS sequence"/>
</dbReference>
<dbReference type="EMBL" id="JTDY01010090">
    <property type="protein sequence ID" value="KOB61205.1"/>
    <property type="molecule type" value="Genomic_DNA"/>
</dbReference>
<name>A0A0L7KDQ5_OPEBR</name>
<dbReference type="AlphaFoldDB" id="A0A0L7KDQ5"/>
<evidence type="ECO:0000313" key="3">
    <source>
        <dbReference type="Proteomes" id="UP000037510"/>
    </source>
</evidence>
<evidence type="ECO:0000256" key="1">
    <source>
        <dbReference type="SAM" id="MobiDB-lite"/>
    </source>
</evidence>
<accession>A0A0L7KDQ5</accession>
<feature type="region of interest" description="Disordered" evidence="1">
    <location>
        <begin position="1"/>
        <end position="86"/>
    </location>
</feature>
<feature type="compositionally biased region" description="Basic and acidic residues" evidence="1">
    <location>
        <begin position="60"/>
        <end position="80"/>
    </location>
</feature>
<comment type="caution">
    <text evidence="2">The sequence shown here is derived from an EMBL/GenBank/DDBJ whole genome shotgun (WGS) entry which is preliminary data.</text>
</comment>
<feature type="compositionally biased region" description="Basic and acidic residues" evidence="1">
    <location>
        <begin position="1"/>
        <end position="14"/>
    </location>
</feature>
<proteinExistence type="predicted"/>
<gene>
    <name evidence="2" type="ORF">OBRU01_25559</name>
</gene>
<protein>
    <submittedName>
        <fullName evidence="2">Uncharacterized protein</fullName>
    </submittedName>
</protein>
<reference evidence="2 3" key="1">
    <citation type="journal article" date="2015" name="Genome Biol. Evol.">
        <title>The genome of winter moth (Operophtera brumata) provides a genomic perspective on sexual dimorphism and phenology.</title>
        <authorList>
            <person name="Derks M.F."/>
            <person name="Smit S."/>
            <person name="Salis L."/>
            <person name="Schijlen E."/>
            <person name="Bossers A."/>
            <person name="Mateman C."/>
            <person name="Pijl A.S."/>
            <person name="de Ridder D."/>
            <person name="Groenen M.A."/>
            <person name="Visser M.E."/>
            <person name="Megens H.J."/>
        </authorList>
    </citation>
    <scope>NUCLEOTIDE SEQUENCE [LARGE SCALE GENOMIC DNA]</scope>
    <source>
        <strain evidence="2">WM2013NL</strain>
        <tissue evidence="2">Head and thorax</tissue>
    </source>
</reference>